<dbReference type="EMBL" id="LSRX01000352">
    <property type="protein sequence ID" value="OLP99707.1"/>
    <property type="molecule type" value="Genomic_DNA"/>
</dbReference>
<keyword evidence="4" id="KW-1185">Reference proteome</keyword>
<dbReference type="Proteomes" id="UP000186817">
    <property type="component" value="Unassembled WGS sequence"/>
</dbReference>
<keyword evidence="1" id="KW-0175">Coiled coil</keyword>
<proteinExistence type="predicted"/>
<keyword evidence="2" id="KW-1133">Transmembrane helix</keyword>
<evidence type="ECO:0000313" key="4">
    <source>
        <dbReference type="Proteomes" id="UP000186817"/>
    </source>
</evidence>
<protein>
    <submittedName>
        <fullName evidence="3">Uncharacterized protein</fullName>
    </submittedName>
</protein>
<evidence type="ECO:0000256" key="2">
    <source>
        <dbReference type="SAM" id="Phobius"/>
    </source>
</evidence>
<feature type="transmembrane region" description="Helical" evidence="2">
    <location>
        <begin position="111"/>
        <end position="133"/>
    </location>
</feature>
<gene>
    <name evidence="3" type="ORF">AK812_SmicGene17712</name>
</gene>
<evidence type="ECO:0000313" key="3">
    <source>
        <dbReference type="EMBL" id="OLP99707.1"/>
    </source>
</evidence>
<organism evidence="3 4">
    <name type="scientific">Symbiodinium microadriaticum</name>
    <name type="common">Dinoflagellate</name>
    <name type="synonym">Zooxanthella microadriatica</name>
    <dbReference type="NCBI Taxonomy" id="2951"/>
    <lineage>
        <taxon>Eukaryota</taxon>
        <taxon>Sar</taxon>
        <taxon>Alveolata</taxon>
        <taxon>Dinophyceae</taxon>
        <taxon>Suessiales</taxon>
        <taxon>Symbiodiniaceae</taxon>
        <taxon>Symbiodinium</taxon>
    </lineage>
</organism>
<keyword evidence="2" id="KW-0812">Transmembrane</keyword>
<name>A0A1Q9DX18_SYMMI</name>
<feature type="coiled-coil region" evidence="1">
    <location>
        <begin position="242"/>
        <end position="269"/>
    </location>
</feature>
<dbReference type="AlphaFoldDB" id="A0A1Q9DX18"/>
<comment type="caution">
    <text evidence="3">The sequence shown here is derived from an EMBL/GenBank/DDBJ whole genome shotgun (WGS) entry which is preliminary data.</text>
</comment>
<feature type="transmembrane region" description="Helical" evidence="2">
    <location>
        <begin position="153"/>
        <end position="174"/>
    </location>
</feature>
<accession>A0A1Q9DX18</accession>
<keyword evidence="2" id="KW-0472">Membrane</keyword>
<dbReference type="OrthoDB" id="425820at2759"/>
<evidence type="ECO:0000256" key="1">
    <source>
        <dbReference type="SAM" id="Coils"/>
    </source>
</evidence>
<reference evidence="3 4" key="1">
    <citation type="submission" date="2016-02" db="EMBL/GenBank/DDBJ databases">
        <title>Genome analysis of coral dinoflagellate symbionts highlights evolutionary adaptations to a symbiotic lifestyle.</title>
        <authorList>
            <person name="Aranda M."/>
            <person name="Li Y."/>
            <person name="Liew Y.J."/>
            <person name="Baumgarten S."/>
            <person name="Simakov O."/>
            <person name="Wilson M."/>
            <person name="Piel J."/>
            <person name="Ashoor H."/>
            <person name="Bougouffa S."/>
            <person name="Bajic V.B."/>
            <person name="Ryu T."/>
            <person name="Ravasi T."/>
            <person name="Bayer T."/>
            <person name="Micklem G."/>
            <person name="Kim H."/>
            <person name="Bhak J."/>
            <person name="Lajeunesse T.C."/>
            <person name="Voolstra C.R."/>
        </authorList>
    </citation>
    <scope>NUCLEOTIDE SEQUENCE [LARGE SCALE GENOMIC DNA]</scope>
    <source>
        <strain evidence="3 4">CCMP2467</strain>
    </source>
</reference>
<sequence>MVNGLPFLDSQLEPSLAGKALICDLTAERSEDQLRVCASEFDAAPMDMSEDQLRVCASEFDAAPMDMLEDVVEEEAGEESHERMQVRSHQTVGELVDSLKQEADIMVHSPLLVALLAVGSLFMGTSLGFVPVSPPRCSSWKPTPPASAATGDAPTTGAPIAMGMLAGLLVAFMVPRAALAGTGGARPDFQVVRPGYMQGIDAANAASKPGEIDYVTRSRLEAAQFPKAIKELELERTTLAKAPTKQQRLEKVQQQLEEYNKSLDYSKASVVE</sequence>